<dbReference type="EMBL" id="FOJU01000002">
    <property type="protein sequence ID" value="SFA86621.1"/>
    <property type="molecule type" value="Genomic_DNA"/>
</dbReference>
<gene>
    <name evidence="1" type="ORF">SAMN05421688_1299</name>
</gene>
<evidence type="ECO:0008006" key="3">
    <source>
        <dbReference type="Google" id="ProtNLM"/>
    </source>
</evidence>
<accession>A0A1I0WDA8</accession>
<evidence type="ECO:0000313" key="1">
    <source>
        <dbReference type="EMBL" id="SFA86621.1"/>
    </source>
</evidence>
<sequence length="108" mass="12691">MKVTSFGLFWRESEIDWNPGQGYKDSFRLLGRKGANRGTIQITDFRFQQGIYILYDEYGPSYVGLTRSQGLGKRLKDHLDDKLAGKWDRFSWFGFRPIGEPIRKKRHS</sequence>
<dbReference type="Proteomes" id="UP000198796">
    <property type="component" value="Unassembled WGS sequence"/>
</dbReference>
<evidence type="ECO:0000313" key="2">
    <source>
        <dbReference type="Proteomes" id="UP000198796"/>
    </source>
</evidence>
<dbReference type="STRING" id="871651.SAMN05421688_1299"/>
<keyword evidence="2" id="KW-1185">Reference proteome</keyword>
<organism evidence="1 2">
    <name type="scientific">Poseidonocella pacifica</name>
    <dbReference type="NCBI Taxonomy" id="871651"/>
    <lineage>
        <taxon>Bacteria</taxon>
        <taxon>Pseudomonadati</taxon>
        <taxon>Pseudomonadota</taxon>
        <taxon>Alphaproteobacteria</taxon>
        <taxon>Rhodobacterales</taxon>
        <taxon>Roseobacteraceae</taxon>
        <taxon>Poseidonocella</taxon>
    </lineage>
</organism>
<dbReference type="RefSeq" id="WP_217645954.1">
    <property type="nucleotide sequence ID" value="NZ_FOJU01000002.1"/>
</dbReference>
<protein>
    <recommendedName>
        <fullName evidence="3">GIY-YIG domain-containing protein</fullName>
    </recommendedName>
</protein>
<dbReference type="CDD" id="cd00719">
    <property type="entry name" value="GIY-YIG_SF"/>
    <property type="match status" value="1"/>
</dbReference>
<reference evidence="1 2" key="1">
    <citation type="submission" date="2016-10" db="EMBL/GenBank/DDBJ databases">
        <authorList>
            <person name="de Groot N.N."/>
        </authorList>
    </citation>
    <scope>NUCLEOTIDE SEQUENCE [LARGE SCALE GENOMIC DNA]</scope>
    <source>
        <strain evidence="1 2">DSM 29316</strain>
    </source>
</reference>
<proteinExistence type="predicted"/>
<name>A0A1I0WDA8_9RHOB</name>
<dbReference type="AlphaFoldDB" id="A0A1I0WDA8"/>